<evidence type="ECO:0000313" key="2">
    <source>
        <dbReference type="EMBL" id="CAD7614113.1"/>
    </source>
</evidence>
<evidence type="ECO:0000256" key="1">
    <source>
        <dbReference type="SAM" id="MobiDB-lite"/>
    </source>
</evidence>
<proteinExistence type="predicted"/>
<feature type="region of interest" description="Disordered" evidence="1">
    <location>
        <begin position="367"/>
        <end position="396"/>
    </location>
</feature>
<dbReference type="AlphaFoldDB" id="A0A7R9K9K4"/>
<organism evidence="2">
    <name type="scientific">Timema genevievae</name>
    <name type="common">Walking stick</name>
    <dbReference type="NCBI Taxonomy" id="629358"/>
    <lineage>
        <taxon>Eukaryota</taxon>
        <taxon>Metazoa</taxon>
        <taxon>Ecdysozoa</taxon>
        <taxon>Arthropoda</taxon>
        <taxon>Hexapoda</taxon>
        <taxon>Insecta</taxon>
        <taxon>Pterygota</taxon>
        <taxon>Neoptera</taxon>
        <taxon>Polyneoptera</taxon>
        <taxon>Phasmatodea</taxon>
        <taxon>Timematodea</taxon>
        <taxon>Timematoidea</taxon>
        <taxon>Timematidae</taxon>
        <taxon>Timema</taxon>
    </lineage>
</organism>
<feature type="region of interest" description="Disordered" evidence="1">
    <location>
        <begin position="240"/>
        <end position="278"/>
    </location>
</feature>
<dbReference type="GO" id="GO:0043001">
    <property type="term" value="P:Golgi to plasma membrane protein transport"/>
    <property type="evidence" value="ECO:0007669"/>
    <property type="project" value="InterPro"/>
</dbReference>
<dbReference type="PANTHER" id="PTHR13066">
    <property type="entry name" value="BASIC LEUCINE ZIPPER NUCLEAR FACTOR 1 BLZF1 PROTEIN"/>
    <property type="match status" value="1"/>
</dbReference>
<dbReference type="PANTHER" id="PTHR13066:SF2">
    <property type="entry name" value="GOLGIN-45"/>
    <property type="match status" value="1"/>
</dbReference>
<feature type="compositionally biased region" description="Pro residues" evidence="1">
    <location>
        <begin position="253"/>
        <end position="273"/>
    </location>
</feature>
<protein>
    <submittedName>
        <fullName evidence="2">Uncharacterized protein</fullName>
    </submittedName>
</protein>
<accession>A0A7R9K9K4</accession>
<reference evidence="2" key="1">
    <citation type="submission" date="2020-11" db="EMBL/GenBank/DDBJ databases">
        <authorList>
            <person name="Tran Van P."/>
        </authorList>
    </citation>
    <scope>NUCLEOTIDE SEQUENCE</scope>
</reference>
<dbReference type="InterPro" id="IPR027095">
    <property type="entry name" value="Golgin-45"/>
</dbReference>
<dbReference type="GO" id="GO:0007030">
    <property type="term" value="P:Golgi organization"/>
    <property type="evidence" value="ECO:0007669"/>
    <property type="project" value="InterPro"/>
</dbReference>
<sequence length="396" mass="43225">MRSRVVNGELKALLVAAVGEDLEVRVNHLTEDKLQLARALLNSAQKLSTHQEQTEWLAGQCEKGLRDDRRLSPKKGMATSIVAADTLLSASTVLPKPRWQLTARPLTGPVINGAAQSDVSIRKLRDGTFMIQTMTDIQSSKVMAISEIPLSNTSLIPVKVEPHRFLNVCKGVVTCYDLDCARKEYASSQAPVFQTYYSQIVSQNINCHCAVNLAKTSTRPVPSVSTRDILNDNVPTKVAPKLLGEVKPKQRSSPPPIPPRSPLRGPPRGPPPRPPRETKELAAIVGSSALVSGSPEVRVDGRREEIELLISSLHPSILSLQDTHFRPSDNPMLRGYDVYHTDKPFFDRASGGLAQQVPGKQFNGRRVSTLEGSTYTKDYRPPGGFEKTSGGTQSGA</sequence>
<gene>
    <name evidence="2" type="ORF">TGEB3V08_LOCUS11353</name>
</gene>
<dbReference type="GO" id="GO:0000139">
    <property type="term" value="C:Golgi membrane"/>
    <property type="evidence" value="ECO:0007669"/>
    <property type="project" value="TreeGrafter"/>
</dbReference>
<dbReference type="EMBL" id="OE849619">
    <property type="protein sequence ID" value="CAD7614113.1"/>
    <property type="molecule type" value="Genomic_DNA"/>
</dbReference>
<name>A0A7R9K9K4_TIMGE</name>